<accession>A0A917K6A0</accession>
<evidence type="ECO:0000313" key="1">
    <source>
        <dbReference type="EMBL" id="GGJ01599.1"/>
    </source>
</evidence>
<evidence type="ECO:0008006" key="3">
    <source>
        <dbReference type="Google" id="ProtNLM"/>
    </source>
</evidence>
<protein>
    <recommendedName>
        <fullName evidence="3">DUF3307 domain-containing protein</fullName>
    </recommendedName>
</protein>
<comment type="caution">
    <text evidence="1">The sequence shown here is derived from an EMBL/GenBank/DDBJ whole genome shotgun (WGS) entry which is preliminary data.</text>
</comment>
<reference evidence="1 2" key="1">
    <citation type="journal article" date="2014" name="Int. J. Syst. Evol. Microbiol.">
        <title>Complete genome sequence of Corynebacterium casei LMG S-19264T (=DSM 44701T), isolated from a smear-ripened cheese.</title>
        <authorList>
            <consortium name="US DOE Joint Genome Institute (JGI-PGF)"/>
            <person name="Walter F."/>
            <person name="Albersmeier A."/>
            <person name="Kalinowski J."/>
            <person name="Ruckert C."/>
        </authorList>
    </citation>
    <scope>NUCLEOTIDE SEQUENCE [LARGE SCALE GENOMIC DNA]</scope>
    <source>
        <strain evidence="1 2">CGMCC 4.7206</strain>
    </source>
</reference>
<dbReference type="Proteomes" id="UP000597989">
    <property type="component" value="Unassembled WGS sequence"/>
</dbReference>
<evidence type="ECO:0000313" key="2">
    <source>
        <dbReference type="Proteomes" id="UP000597989"/>
    </source>
</evidence>
<name>A0A917K6A0_9PSEU</name>
<organism evidence="1 2">
    <name type="scientific">Saccharopolyspora thermophila</name>
    <dbReference type="NCBI Taxonomy" id="89367"/>
    <lineage>
        <taxon>Bacteria</taxon>
        <taxon>Bacillati</taxon>
        <taxon>Actinomycetota</taxon>
        <taxon>Actinomycetes</taxon>
        <taxon>Pseudonocardiales</taxon>
        <taxon>Pseudonocardiaceae</taxon>
        <taxon>Saccharopolyspora</taxon>
    </lineage>
</organism>
<proteinExistence type="predicted"/>
<dbReference type="EMBL" id="BMMT01000018">
    <property type="protein sequence ID" value="GGJ01599.1"/>
    <property type="molecule type" value="Genomic_DNA"/>
</dbReference>
<sequence>MSRGSVFAAVFAGMFAAHQVGDYWVQTDAQAQTKGCHGPEGARACAAHVASYTALSAMTLVGLNKALGLGLTGRAIAAAQVISAVTHYAADRREHGLMFPLARKTGHAGFLDRGGAPLMDQAWHVGALGVSAVVAAVLSDGTGQK</sequence>
<gene>
    <name evidence="1" type="ORF">GCM10011581_43520</name>
</gene>
<dbReference type="AlphaFoldDB" id="A0A917K6A0"/>